<sequence>MADMATFIRAIFSVLVALAAFVVSFLVIFVPMLFLDMHYAPHDGQGGMSGFFIGIPVATIASLLAGPLCYVHAKRKKWFA</sequence>
<keyword evidence="1" id="KW-0812">Transmembrane</keyword>
<protein>
    <submittedName>
        <fullName evidence="2">Uncharacterized protein</fullName>
    </submittedName>
</protein>
<dbReference type="KEGG" id="trs:Terro_2988"/>
<dbReference type="Proteomes" id="UP000006056">
    <property type="component" value="Chromosome"/>
</dbReference>
<keyword evidence="1" id="KW-0472">Membrane</keyword>
<dbReference type="HOGENOM" id="CLU_2588539_0_0_0"/>
<keyword evidence="4" id="KW-1185">Reference proteome</keyword>
<evidence type="ECO:0000313" key="3">
    <source>
        <dbReference type="EMBL" id="AFL89416.1"/>
    </source>
</evidence>
<reference evidence="2 4" key="1">
    <citation type="submission" date="2012-06" db="EMBL/GenBank/DDBJ databases">
        <title>Complete genome of Terriglobus roseus DSM 18391.</title>
        <authorList>
            <consortium name="US DOE Joint Genome Institute (JGI-PGF)"/>
            <person name="Lucas S."/>
            <person name="Copeland A."/>
            <person name="Lapidus A."/>
            <person name="Glavina del Rio T."/>
            <person name="Dalin E."/>
            <person name="Tice H."/>
            <person name="Bruce D."/>
            <person name="Goodwin L."/>
            <person name="Pitluck S."/>
            <person name="Peters L."/>
            <person name="Mikhailova N."/>
            <person name="Munk A.C.C."/>
            <person name="Kyrpides N."/>
            <person name="Mavromatis K."/>
            <person name="Ivanova N."/>
            <person name="Brettin T."/>
            <person name="Detter J.C."/>
            <person name="Han C."/>
            <person name="Larimer F."/>
            <person name="Land M."/>
            <person name="Hauser L."/>
            <person name="Markowitz V."/>
            <person name="Cheng J.-F."/>
            <person name="Hugenholtz P."/>
            <person name="Woyke T."/>
            <person name="Wu D."/>
            <person name="Brambilla E."/>
            <person name="Klenk H.-P."/>
            <person name="Eisen J.A."/>
        </authorList>
    </citation>
    <scope>NUCLEOTIDE SEQUENCE [LARGE SCALE GENOMIC DNA]</scope>
    <source>
        <strain evidence="2">DSM 18391</strain>
        <strain evidence="4">DSM 18391 / NRRL B-41598 / KBS 63</strain>
    </source>
</reference>
<dbReference type="EMBL" id="CP003379">
    <property type="protein sequence ID" value="AFL89416.1"/>
    <property type="molecule type" value="Genomic_DNA"/>
</dbReference>
<feature type="transmembrane region" description="Helical" evidence="1">
    <location>
        <begin position="7"/>
        <end position="30"/>
    </location>
</feature>
<dbReference type="KEGG" id="trs:Terro_3194"/>
<dbReference type="AlphaFoldDB" id="I3ZJ02"/>
<dbReference type="EMBL" id="CP003379">
    <property type="protein sequence ID" value="AFL89220.1"/>
    <property type="molecule type" value="Genomic_DNA"/>
</dbReference>
<keyword evidence="1" id="KW-1133">Transmembrane helix</keyword>
<name>I3ZJ02_TERRK</name>
<proteinExistence type="predicted"/>
<evidence type="ECO:0000256" key="1">
    <source>
        <dbReference type="SAM" id="Phobius"/>
    </source>
</evidence>
<evidence type="ECO:0000313" key="2">
    <source>
        <dbReference type="EMBL" id="AFL89220.1"/>
    </source>
</evidence>
<evidence type="ECO:0000313" key="4">
    <source>
        <dbReference type="Proteomes" id="UP000006056"/>
    </source>
</evidence>
<feature type="transmembrane region" description="Helical" evidence="1">
    <location>
        <begin position="50"/>
        <end position="71"/>
    </location>
</feature>
<gene>
    <name evidence="2" type="ordered locus">Terro_2988</name>
    <name evidence="3" type="ordered locus">Terro_3194</name>
</gene>
<organism evidence="2 4">
    <name type="scientific">Terriglobus roseus (strain DSM 18391 / NRRL B-41598 / KBS 63)</name>
    <dbReference type="NCBI Taxonomy" id="926566"/>
    <lineage>
        <taxon>Bacteria</taxon>
        <taxon>Pseudomonadati</taxon>
        <taxon>Acidobacteriota</taxon>
        <taxon>Terriglobia</taxon>
        <taxon>Terriglobales</taxon>
        <taxon>Acidobacteriaceae</taxon>
        <taxon>Terriglobus</taxon>
    </lineage>
</organism>
<accession>I3ZJ02</accession>